<evidence type="ECO:0000256" key="1">
    <source>
        <dbReference type="SAM" id="MobiDB-lite"/>
    </source>
</evidence>
<accession>A0A5N5FC15</accession>
<reference evidence="2 3" key="1">
    <citation type="submission" date="2019-09" db="EMBL/GenBank/DDBJ databases">
        <authorList>
            <person name="Ou C."/>
        </authorList>
    </citation>
    <scope>NUCLEOTIDE SEQUENCE [LARGE SCALE GENOMIC DNA]</scope>
    <source>
        <strain evidence="2">S2</strain>
        <tissue evidence="2">Leaf</tissue>
    </source>
</reference>
<dbReference type="OrthoDB" id="1928787at2759"/>
<dbReference type="EMBL" id="SMOL01000725">
    <property type="protein sequence ID" value="KAB2600615.1"/>
    <property type="molecule type" value="Genomic_DNA"/>
</dbReference>
<feature type="compositionally biased region" description="Low complexity" evidence="1">
    <location>
        <begin position="116"/>
        <end position="129"/>
    </location>
</feature>
<reference evidence="2 3" key="2">
    <citation type="submission" date="2019-11" db="EMBL/GenBank/DDBJ databases">
        <title>A de novo genome assembly of a pear dwarfing rootstock.</title>
        <authorList>
            <person name="Wang F."/>
            <person name="Wang J."/>
            <person name="Li S."/>
            <person name="Zhang Y."/>
            <person name="Fang M."/>
            <person name="Ma L."/>
            <person name="Zhao Y."/>
            <person name="Jiang S."/>
        </authorList>
    </citation>
    <scope>NUCLEOTIDE SEQUENCE [LARGE SCALE GENOMIC DNA]</scope>
    <source>
        <strain evidence="2">S2</strain>
        <tissue evidence="2">Leaf</tissue>
    </source>
</reference>
<organism evidence="2 3">
    <name type="scientific">Pyrus ussuriensis x Pyrus communis</name>
    <dbReference type="NCBI Taxonomy" id="2448454"/>
    <lineage>
        <taxon>Eukaryota</taxon>
        <taxon>Viridiplantae</taxon>
        <taxon>Streptophyta</taxon>
        <taxon>Embryophyta</taxon>
        <taxon>Tracheophyta</taxon>
        <taxon>Spermatophyta</taxon>
        <taxon>Magnoliopsida</taxon>
        <taxon>eudicotyledons</taxon>
        <taxon>Gunneridae</taxon>
        <taxon>Pentapetalae</taxon>
        <taxon>rosids</taxon>
        <taxon>fabids</taxon>
        <taxon>Rosales</taxon>
        <taxon>Rosaceae</taxon>
        <taxon>Amygdaloideae</taxon>
        <taxon>Maleae</taxon>
        <taxon>Pyrus</taxon>
    </lineage>
</organism>
<proteinExistence type="predicted"/>
<evidence type="ECO:0000313" key="3">
    <source>
        <dbReference type="Proteomes" id="UP000327157"/>
    </source>
</evidence>
<dbReference type="Proteomes" id="UP000327157">
    <property type="component" value="Unassembled WGS sequence"/>
</dbReference>
<dbReference type="PANTHER" id="PTHR35461">
    <property type="entry name" value="BNAANNG14610D PROTEIN"/>
    <property type="match status" value="1"/>
</dbReference>
<evidence type="ECO:0000313" key="2">
    <source>
        <dbReference type="EMBL" id="KAB2600615.1"/>
    </source>
</evidence>
<name>A0A5N5FC15_9ROSA</name>
<comment type="caution">
    <text evidence="2">The sequence shown here is derived from an EMBL/GenBank/DDBJ whole genome shotgun (WGS) entry which is preliminary data.</text>
</comment>
<feature type="region of interest" description="Disordered" evidence="1">
    <location>
        <begin position="90"/>
        <end position="137"/>
    </location>
</feature>
<keyword evidence="3" id="KW-1185">Reference proteome</keyword>
<dbReference type="PANTHER" id="PTHR35461:SF3">
    <property type="entry name" value="OVATE DOMAIN-CONTAINING PROTEIN"/>
    <property type="match status" value="1"/>
</dbReference>
<dbReference type="AlphaFoldDB" id="A0A5N5FC15"/>
<gene>
    <name evidence="2" type="ORF">D8674_040945</name>
</gene>
<sequence length="229" mass="25957">MLLRSSIYHTKKFFQKTLGSLKNFFSDGSYQKLPKSPTFQSYDNPFPHASASTSVSVVDNMNNLHATTYKDLDKLYTDFTDQWDSKIENIRRSTNKKKHPSTPAKSQHLHKDHVQNPSSLSPRPLNSHPAAAGSPPAKIETFSKESRAVGRGCLVEQKLKELEMLDVSNVDHVLDIEEVLHYYSRLTCPAYLEIVEKFFMEMYSEFFSPAAATPARSVNSGLRPRSVRS</sequence>
<protein>
    <submittedName>
        <fullName evidence="2">Uncharacterized protein</fullName>
    </submittedName>
</protein>